<dbReference type="GO" id="GO:0003723">
    <property type="term" value="F:RNA binding"/>
    <property type="evidence" value="ECO:0007669"/>
    <property type="project" value="UniProtKB-KW"/>
</dbReference>
<sequence>MDQIRNEVTMQHSSVKPVPLNNLLKRTENAKVGTSLENERNTFRPIVMQTGVLHDQKGTVYVEFGSTKIICSVDGPKEITKSTDVDPTEGQIYVFLKNVSAESNSLPGSNSSSISNKENSRIRNAIESALRSIVCLELFCKAQIDVEITVLNDDGGVLAASLIASSLALIDSGIQVYDVCVAAHIVMLTDGRIIVDPSVSSFPPSSISDSEDFPRNAHLSVTVGMMPSLNQLTCCEFVGIAEPHQLRHAIAVAVENSLKLYPLVRKTLNNKDLGSYIKVCCIFRSQFVTVFFYQCFCCFSVDN</sequence>
<dbReference type="GO" id="GO:0000177">
    <property type="term" value="C:cytoplasmic exosome (RNase complex)"/>
    <property type="evidence" value="ECO:0007669"/>
    <property type="project" value="TreeGrafter"/>
</dbReference>
<evidence type="ECO:0000256" key="4">
    <source>
        <dbReference type="ARBA" id="ARBA00022490"/>
    </source>
</evidence>
<proteinExistence type="inferred from homology"/>
<dbReference type="GO" id="GO:0006364">
    <property type="term" value="P:rRNA processing"/>
    <property type="evidence" value="ECO:0007669"/>
    <property type="project" value="UniProtKB-KW"/>
</dbReference>
<dbReference type="InterPro" id="IPR050080">
    <property type="entry name" value="RNase_PH"/>
</dbReference>
<dbReference type="GO" id="GO:0005730">
    <property type="term" value="C:nucleolus"/>
    <property type="evidence" value="ECO:0007669"/>
    <property type="project" value="TreeGrafter"/>
</dbReference>
<dbReference type="GO" id="GO:0071028">
    <property type="term" value="P:nuclear mRNA surveillance"/>
    <property type="evidence" value="ECO:0007669"/>
    <property type="project" value="TreeGrafter"/>
</dbReference>
<dbReference type="SUPFAM" id="SSF54211">
    <property type="entry name" value="Ribosomal protein S5 domain 2-like"/>
    <property type="match status" value="1"/>
</dbReference>
<keyword evidence="8" id="KW-0539">Nucleus</keyword>
<dbReference type="STRING" id="6293.A0A1I8EYN8"/>
<evidence type="ECO:0000256" key="6">
    <source>
        <dbReference type="ARBA" id="ARBA00022835"/>
    </source>
</evidence>
<evidence type="ECO:0000256" key="3">
    <source>
        <dbReference type="ARBA" id="ARBA00006678"/>
    </source>
</evidence>
<evidence type="ECO:0000256" key="8">
    <source>
        <dbReference type="ARBA" id="ARBA00023242"/>
    </source>
</evidence>
<dbReference type="SUPFAM" id="SSF55666">
    <property type="entry name" value="Ribonuclease PH domain 2-like"/>
    <property type="match status" value="1"/>
</dbReference>
<dbReference type="Gene3D" id="3.30.230.70">
    <property type="entry name" value="GHMP Kinase, N-terminal domain"/>
    <property type="match status" value="1"/>
</dbReference>
<dbReference type="GO" id="GO:0000176">
    <property type="term" value="C:nuclear exosome (RNase complex)"/>
    <property type="evidence" value="ECO:0007669"/>
    <property type="project" value="TreeGrafter"/>
</dbReference>
<protein>
    <submittedName>
        <fullName evidence="10">3' exoribonuclease</fullName>
    </submittedName>
</protein>
<dbReference type="AlphaFoldDB" id="A0A1I8EYN8"/>
<reference evidence="10" key="1">
    <citation type="submission" date="2016-11" db="UniProtKB">
        <authorList>
            <consortium name="WormBaseParasite"/>
        </authorList>
    </citation>
    <scope>IDENTIFICATION</scope>
    <source>
        <strain evidence="10">pt0022</strain>
    </source>
</reference>
<evidence type="ECO:0000256" key="2">
    <source>
        <dbReference type="ARBA" id="ARBA00004496"/>
    </source>
</evidence>
<organism evidence="10">
    <name type="scientific">Wuchereria bancrofti</name>
    <dbReference type="NCBI Taxonomy" id="6293"/>
    <lineage>
        <taxon>Eukaryota</taxon>
        <taxon>Metazoa</taxon>
        <taxon>Ecdysozoa</taxon>
        <taxon>Nematoda</taxon>
        <taxon>Chromadorea</taxon>
        <taxon>Rhabditida</taxon>
        <taxon>Spirurina</taxon>
        <taxon>Spiruromorpha</taxon>
        <taxon>Filarioidea</taxon>
        <taxon>Onchocercidae</taxon>
        <taxon>Wuchereria</taxon>
    </lineage>
</organism>
<keyword evidence="5" id="KW-0698">rRNA processing</keyword>
<keyword evidence="4" id="KW-0963">Cytoplasm</keyword>
<dbReference type="WBParaSite" id="maker-PairedContig_637-snap-gene-0.6-mRNA-1">
    <property type="protein sequence ID" value="maker-PairedContig_637-snap-gene-0.6-mRNA-1"/>
    <property type="gene ID" value="maker-PairedContig_637-snap-gene-0.6"/>
</dbReference>
<evidence type="ECO:0000256" key="5">
    <source>
        <dbReference type="ARBA" id="ARBA00022552"/>
    </source>
</evidence>
<keyword evidence="7" id="KW-0694">RNA-binding</keyword>
<accession>A0A1I8EYN8</accession>
<dbReference type="InterPro" id="IPR027408">
    <property type="entry name" value="PNPase/RNase_PH_dom_sf"/>
</dbReference>
<comment type="subcellular location">
    <subcellularLocation>
        <location evidence="2">Cytoplasm</location>
    </subcellularLocation>
    <subcellularLocation>
        <location evidence="1">Nucleus</location>
    </subcellularLocation>
</comment>
<comment type="similarity">
    <text evidence="3">Belongs to the RNase PH family.</text>
</comment>
<name>A0A1I8EYN8_WUCBA</name>
<dbReference type="InterPro" id="IPR001247">
    <property type="entry name" value="ExoRNase_PH_dom1"/>
</dbReference>
<dbReference type="GO" id="GO:0071051">
    <property type="term" value="P:poly(A)-dependent snoRNA 3'-end processing"/>
    <property type="evidence" value="ECO:0007669"/>
    <property type="project" value="TreeGrafter"/>
</dbReference>
<evidence type="ECO:0000313" key="10">
    <source>
        <dbReference type="WBParaSite" id="maker-PairedContig_637-snap-gene-0.6-mRNA-1"/>
    </source>
</evidence>
<feature type="domain" description="Exoribonuclease phosphorolytic" evidence="9">
    <location>
        <begin position="43"/>
        <end position="175"/>
    </location>
</feature>
<evidence type="ECO:0000259" key="9">
    <source>
        <dbReference type="Pfam" id="PF01138"/>
    </source>
</evidence>
<dbReference type="InterPro" id="IPR036345">
    <property type="entry name" value="ExoRNase_PH_dom2_sf"/>
</dbReference>
<dbReference type="InterPro" id="IPR020568">
    <property type="entry name" value="Ribosomal_Su5_D2-typ_SF"/>
</dbReference>
<evidence type="ECO:0000256" key="1">
    <source>
        <dbReference type="ARBA" id="ARBA00004123"/>
    </source>
</evidence>
<dbReference type="GO" id="GO:0034475">
    <property type="term" value="P:U4 snRNA 3'-end processing"/>
    <property type="evidence" value="ECO:0007669"/>
    <property type="project" value="TreeGrafter"/>
</dbReference>
<dbReference type="Pfam" id="PF01138">
    <property type="entry name" value="RNase_PH"/>
    <property type="match status" value="1"/>
</dbReference>
<keyword evidence="6" id="KW-0271">Exosome</keyword>
<dbReference type="GO" id="GO:0016075">
    <property type="term" value="P:rRNA catabolic process"/>
    <property type="evidence" value="ECO:0007669"/>
    <property type="project" value="TreeGrafter"/>
</dbReference>
<dbReference type="PANTHER" id="PTHR11953">
    <property type="entry name" value="EXOSOME COMPLEX COMPONENT"/>
    <property type="match status" value="1"/>
</dbReference>
<dbReference type="PANTHER" id="PTHR11953:SF2">
    <property type="entry name" value="EXOSOME COMPLEX COMPONENT MTR3"/>
    <property type="match status" value="1"/>
</dbReference>
<evidence type="ECO:0000256" key="7">
    <source>
        <dbReference type="ARBA" id="ARBA00022884"/>
    </source>
</evidence>